<organism evidence="2 3">
    <name type="scientific">Candidatus Jettenia ecosi</name>
    <dbReference type="NCBI Taxonomy" id="2494326"/>
    <lineage>
        <taxon>Bacteria</taxon>
        <taxon>Pseudomonadati</taxon>
        <taxon>Planctomycetota</taxon>
        <taxon>Candidatus Brocadiia</taxon>
        <taxon>Candidatus Brocadiales</taxon>
        <taxon>Candidatus Brocadiaceae</taxon>
        <taxon>Candidatus Jettenia</taxon>
    </lineage>
</organism>
<dbReference type="EMBL" id="SULG01000027">
    <property type="protein sequence ID" value="TLD42131.1"/>
    <property type="molecule type" value="Genomic_DNA"/>
</dbReference>
<dbReference type="InterPro" id="IPR036691">
    <property type="entry name" value="Endo/exonu/phosph_ase_sf"/>
</dbReference>
<sequence>MLKVMTFNINSYSAKHGPWSTRKILIRNAIQDASPDVIALQAVRKEFCVNNGMDQATQIAELLPEYRYIVFQPAMHDENGNSGGSAFLSRLNIIETNYLKLTLRPGLEDVNHRVVLTAVLNLKMGPFYLFNAHFSWVYPQASDNVHETLPYINSFTGYALLVGDFNTTPDTDIMNRFRKEGWADTWAELCPQDNGYTFESDHLTKRIDYAWANDSLKQRITTVEIVANNYDTDRKRPSDHVGLLVTLVV</sequence>
<accession>A0A533QHI2</accession>
<dbReference type="GO" id="GO:0003824">
    <property type="term" value="F:catalytic activity"/>
    <property type="evidence" value="ECO:0007669"/>
    <property type="project" value="InterPro"/>
</dbReference>
<dbReference type="PANTHER" id="PTHR14859:SF16">
    <property type="entry name" value="ENDONUCLEASE_EXONUCLEASE_PHOSPHATASE DOMAIN-CONTAINING PROTEIN"/>
    <property type="match status" value="1"/>
</dbReference>
<dbReference type="SUPFAM" id="SSF56219">
    <property type="entry name" value="DNase I-like"/>
    <property type="match status" value="1"/>
</dbReference>
<dbReference type="GO" id="GO:0016020">
    <property type="term" value="C:membrane"/>
    <property type="evidence" value="ECO:0007669"/>
    <property type="project" value="GOC"/>
</dbReference>
<dbReference type="InterPro" id="IPR051916">
    <property type="entry name" value="GPI-anchor_lipid_remodeler"/>
</dbReference>
<dbReference type="Gene3D" id="3.60.10.10">
    <property type="entry name" value="Endonuclease/exonuclease/phosphatase"/>
    <property type="match status" value="1"/>
</dbReference>
<evidence type="ECO:0000259" key="1">
    <source>
        <dbReference type="Pfam" id="PF03372"/>
    </source>
</evidence>
<dbReference type="Pfam" id="PF03372">
    <property type="entry name" value="Exo_endo_phos"/>
    <property type="match status" value="1"/>
</dbReference>
<evidence type="ECO:0000313" key="3">
    <source>
        <dbReference type="Proteomes" id="UP000319783"/>
    </source>
</evidence>
<evidence type="ECO:0000313" key="2">
    <source>
        <dbReference type="EMBL" id="TLD42131.1"/>
    </source>
</evidence>
<feature type="domain" description="Endonuclease/exonuclease/phosphatase" evidence="1">
    <location>
        <begin position="5"/>
        <end position="240"/>
    </location>
</feature>
<reference evidence="2 3" key="1">
    <citation type="submission" date="2019-04" db="EMBL/GenBank/DDBJ databases">
        <title>Genome of a novel bacterium Candidatus Jettenia ecosi reconstructed from metagenome of an anammox bioreactor.</title>
        <authorList>
            <person name="Mardanov A.V."/>
            <person name="Beletsky A.V."/>
            <person name="Ravin N.V."/>
            <person name="Botchkova E.A."/>
            <person name="Litti Y.V."/>
            <person name="Nozhevnikova A.N."/>
        </authorList>
    </citation>
    <scope>NUCLEOTIDE SEQUENCE [LARGE SCALE GENOMIC DNA]</scope>
    <source>
        <strain evidence="2">J2</strain>
    </source>
</reference>
<dbReference type="PANTHER" id="PTHR14859">
    <property type="entry name" value="CALCOFLUOR WHITE HYPERSENSITIVE PROTEIN PRECURSOR"/>
    <property type="match status" value="1"/>
</dbReference>
<dbReference type="AlphaFoldDB" id="A0A533QHI2"/>
<protein>
    <submittedName>
        <fullName evidence="2">Putative secreted protein</fullName>
    </submittedName>
</protein>
<proteinExistence type="predicted"/>
<dbReference type="Proteomes" id="UP000319783">
    <property type="component" value="Unassembled WGS sequence"/>
</dbReference>
<comment type="caution">
    <text evidence="2">The sequence shown here is derived from an EMBL/GenBank/DDBJ whole genome shotgun (WGS) entry which is preliminary data.</text>
</comment>
<gene>
    <name evidence="2" type="ORF">JETT_1611</name>
</gene>
<dbReference type="GO" id="GO:0006506">
    <property type="term" value="P:GPI anchor biosynthetic process"/>
    <property type="evidence" value="ECO:0007669"/>
    <property type="project" value="TreeGrafter"/>
</dbReference>
<name>A0A533QHI2_9BACT</name>
<dbReference type="InterPro" id="IPR005135">
    <property type="entry name" value="Endo/exonuclease/phosphatase"/>
</dbReference>